<dbReference type="EMBL" id="RZGX01000009">
    <property type="protein sequence ID" value="RUR23114.1"/>
    <property type="molecule type" value="Genomic_DNA"/>
</dbReference>
<keyword evidence="5" id="KW-1185">Reference proteome</keyword>
<dbReference type="AlphaFoldDB" id="A0A317U5P6"/>
<reference evidence="2 4" key="1">
    <citation type="submission" date="2018-05" db="EMBL/GenBank/DDBJ databases">
        <title>Legionella qingyii sp.nov., whole genome shotgun sequence.</title>
        <authorList>
            <person name="Wu H."/>
            <person name="Zhu Q."/>
            <person name="Hu C."/>
        </authorList>
    </citation>
    <scope>NUCLEOTIDE SEQUENCE [LARGE SCALE GENOMIC DNA]</scope>
    <source>
        <strain evidence="2 4">HEB18</strain>
    </source>
</reference>
<protein>
    <submittedName>
        <fullName evidence="2">Uncharacterized protein</fullName>
    </submittedName>
</protein>
<dbReference type="RefSeq" id="WP_110142258.1">
    <property type="nucleotide sequence ID" value="NZ_QHJG01000011.1"/>
</dbReference>
<proteinExistence type="predicted"/>
<name>A0A317U5P6_9GAMM</name>
<organism evidence="2 4">
    <name type="scientific">Legionella qingyii</name>
    <dbReference type="NCBI Taxonomy" id="2184757"/>
    <lineage>
        <taxon>Bacteria</taxon>
        <taxon>Pseudomonadati</taxon>
        <taxon>Pseudomonadota</taxon>
        <taxon>Gammaproteobacteria</taxon>
        <taxon>Legionellales</taxon>
        <taxon>Legionellaceae</taxon>
        <taxon>Legionella</taxon>
    </lineage>
</organism>
<dbReference type="Proteomes" id="UP000287374">
    <property type="component" value="Unassembled WGS sequence"/>
</dbReference>
<dbReference type="EMBL" id="QHJG01000011">
    <property type="protein sequence ID" value="PWY56127.1"/>
    <property type="molecule type" value="Genomic_DNA"/>
</dbReference>
<evidence type="ECO:0000313" key="4">
    <source>
        <dbReference type="Proteomes" id="UP000247152"/>
    </source>
</evidence>
<comment type="caution">
    <text evidence="2">The sequence shown here is derived from an EMBL/GenBank/DDBJ whole genome shotgun (WGS) entry which is preliminary data.</text>
</comment>
<reference evidence="3 5" key="2">
    <citation type="submission" date="2018-12" db="EMBL/GenBank/DDBJ databases">
        <title>Legionella sp,whole genome shotgun sequence.</title>
        <authorList>
            <person name="Wu H."/>
        </authorList>
    </citation>
    <scope>NUCLEOTIDE SEQUENCE [LARGE SCALE GENOMIC DNA]</scope>
    <source>
        <strain evidence="5">km489</strain>
        <strain evidence="3">Km489</strain>
    </source>
</reference>
<gene>
    <name evidence="2" type="ORF">DGG96_08250</name>
    <name evidence="1" type="ORF">DGG96_09750</name>
    <name evidence="3" type="ORF">ELY20_08220</name>
</gene>
<dbReference type="Proteomes" id="UP000247152">
    <property type="component" value="Unassembled WGS sequence"/>
</dbReference>
<evidence type="ECO:0000313" key="2">
    <source>
        <dbReference type="EMBL" id="PWY56127.1"/>
    </source>
</evidence>
<sequence length="73" mass="8526">MKEKRIIRPAQTITPDHKNARTSHRGIEKADKKKMSFFGEYASRQFVRDEMIKDGLDLMEIQERAGTGPYSQR</sequence>
<evidence type="ECO:0000313" key="3">
    <source>
        <dbReference type="EMBL" id="RUR23114.1"/>
    </source>
</evidence>
<accession>A0A317U5P6</accession>
<evidence type="ECO:0000313" key="5">
    <source>
        <dbReference type="Proteomes" id="UP000287374"/>
    </source>
</evidence>
<dbReference type="OrthoDB" id="5653116at2"/>
<dbReference type="EMBL" id="QHJG01000014">
    <property type="protein sequence ID" value="PWY55790.1"/>
    <property type="molecule type" value="Genomic_DNA"/>
</dbReference>
<evidence type="ECO:0000313" key="1">
    <source>
        <dbReference type="EMBL" id="PWY55790.1"/>
    </source>
</evidence>